<dbReference type="SUPFAM" id="SSF54928">
    <property type="entry name" value="RNA-binding domain, RBD"/>
    <property type="match status" value="1"/>
</dbReference>
<dbReference type="InterPro" id="IPR000504">
    <property type="entry name" value="RRM_dom"/>
</dbReference>
<evidence type="ECO:0000256" key="1">
    <source>
        <dbReference type="ARBA" id="ARBA00022884"/>
    </source>
</evidence>
<dbReference type="OrthoDB" id="266020at2759"/>
<dbReference type="Pfam" id="PF00076">
    <property type="entry name" value="RRM_1"/>
    <property type="match status" value="2"/>
</dbReference>
<feature type="compositionally biased region" description="Basic and acidic residues" evidence="3">
    <location>
        <begin position="52"/>
        <end position="70"/>
    </location>
</feature>
<dbReference type="GO" id="GO:1990904">
    <property type="term" value="C:ribonucleoprotein complex"/>
    <property type="evidence" value="ECO:0007669"/>
    <property type="project" value="UniProtKB-KW"/>
</dbReference>
<dbReference type="Gene3D" id="3.30.70.330">
    <property type="match status" value="2"/>
</dbReference>
<accession>A0A8H7ZTL8</accession>
<organism evidence="5 6">
    <name type="scientific">Olpidium bornovanus</name>
    <dbReference type="NCBI Taxonomy" id="278681"/>
    <lineage>
        <taxon>Eukaryota</taxon>
        <taxon>Fungi</taxon>
        <taxon>Fungi incertae sedis</taxon>
        <taxon>Olpidiomycota</taxon>
        <taxon>Olpidiomycotina</taxon>
        <taxon>Olpidiomycetes</taxon>
        <taxon>Olpidiales</taxon>
        <taxon>Olpidiaceae</taxon>
        <taxon>Olpidium</taxon>
    </lineage>
</organism>
<protein>
    <submittedName>
        <fullName evidence="5">U2 small nuclear ribonucleoprotein B</fullName>
    </submittedName>
</protein>
<feature type="domain" description="RRM" evidence="4">
    <location>
        <begin position="109"/>
        <end position="184"/>
    </location>
</feature>
<reference evidence="5 6" key="1">
    <citation type="journal article" name="Sci. Rep.">
        <title>Genome-scale phylogenetic analyses confirm Olpidium as the closest living zoosporic fungus to the non-flagellated, terrestrial fungi.</title>
        <authorList>
            <person name="Chang Y."/>
            <person name="Rochon D."/>
            <person name="Sekimoto S."/>
            <person name="Wang Y."/>
            <person name="Chovatia M."/>
            <person name="Sandor L."/>
            <person name="Salamov A."/>
            <person name="Grigoriev I.V."/>
            <person name="Stajich J.E."/>
            <person name="Spatafora J.W."/>
        </authorList>
    </citation>
    <scope>NUCLEOTIDE SEQUENCE [LARGE SCALE GENOMIC DNA]</scope>
    <source>
        <strain evidence="5">S191</strain>
    </source>
</reference>
<keyword evidence="1 2" id="KW-0694">RNA-binding</keyword>
<evidence type="ECO:0000256" key="3">
    <source>
        <dbReference type="SAM" id="MobiDB-lite"/>
    </source>
</evidence>
<evidence type="ECO:0000313" key="5">
    <source>
        <dbReference type="EMBL" id="KAG5459162.1"/>
    </source>
</evidence>
<dbReference type="PANTHER" id="PTHR10501">
    <property type="entry name" value="U1 SMALL NUCLEAR RIBONUCLEOPROTEIN A/U2 SMALL NUCLEAR RIBONUCLEOPROTEIN B"/>
    <property type="match status" value="1"/>
</dbReference>
<name>A0A8H7ZTL8_9FUNG</name>
<dbReference type="FunFam" id="3.30.70.330:FF:000029">
    <property type="entry name" value="U2 small nuclear ribonucleoprotein B"/>
    <property type="match status" value="1"/>
</dbReference>
<dbReference type="EMBL" id="JAEFCI010007276">
    <property type="protein sequence ID" value="KAG5459162.1"/>
    <property type="molecule type" value="Genomic_DNA"/>
</dbReference>
<evidence type="ECO:0000313" key="6">
    <source>
        <dbReference type="Proteomes" id="UP000673691"/>
    </source>
</evidence>
<dbReference type="GO" id="GO:0003723">
    <property type="term" value="F:RNA binding"/>
    <property type="evidence" value="ECO:0007669"/>
    <property type="project" value="UniProtKB-UniRule"/>
</dbReference>
<keyword evidence="5" id="KW-0687">Ribonucleoprotein</keyword>
<dbReference type="InterPro" id="IPR035979">
    <property type="entry name" value="RBD_domain_sf"/>
</dbReference>
<dbReference type="AlphaFoldDB" id="A0A8H7ZTL8"/>
<evidence type="ECO:0000259" key="4">
    <source>
        <dbReference type="PROSITE" id="PS50102"/>
    </source>
</evidence>
<proteinExistence type="predicted"/>
<feature type="domain" description="RRM" evidence="4">
    <location>
        <begin position="1"/>
        <end position="39"/>
    </location>
</feature>
<dbReference type="SMART" id="SM00360">
    <property type="entry name" value="RRM"/>
    <property type="match status" value="1"/>
</dbReference>
<dbReference type="CDD" id="cd12247">
    <property type="entry name" value="RRM2_U1A_like"/>
    <property type="match status" value="1"/>
</dbReference>
<dbReference type="Proteomes" id="UP000673691">
    <property type="component" value="Unassembled WGS sequence"/>
</dbReference>
<evidence type="ECO:0000256" key="2">
    <source>
        <dbReference type="PROSITE-ProRule" id="PRU00176"/>
    </source>
</evidence>
<sequence length="184" mass="20912">MRGQAFVVFKEQETADKALKELQGLMLYNKPLTIQYSNTKSDAVAKLDGTWDEHKRKRDEEKERRKDEPRVPLSKKQAVARAMGIDQSGASAQGGYQAGIPEAYLMPNKILFIQNLPEEATAEMLEALFNQYDGFKEVRLVPSKKDLAFVEYETEMQAGMAKQALHKFKMKGDHDGIDVPFARR</sequence>
<keyword evidence="6" id="KW-1185">Reference proteome</keyword>
<gene>
    <name evidence="5" type="ORF">BJ554DRAFT_471</name>
</gene>
<dbReference type="InterPro" id="IPR012677">
    <property type="entry name" value="Nucleotide-bd_a/b_plait_sf"/>
</dbReference>
<feature type="region of interest" description="Disordered" evidence="3">
    <location>
        <begin position="52"/>
        <end position="75"/>
    </location>
</feature>
<dbReference type="PROSITE" id="PS50102">
    <property type="entry name" value="RRM"/>
    <property type="match status" value="2"/>
</dbReference>
<comment type="caution">
    <text evidence="5">The sequence shown here is derived from an EMBL/GenBank/DDBJ whole genome shotgun (WGS) entry which is preliminary data.</text>
</comment>